<dbReference type="HOGENOM" id="CLU_952250_0_0_9"/>
<evidence type="ECO:0000313" key="2">
    <source>
        <dbReference type="Proteomes" id="UP000002892"/>
    </source>
</evidence>
<proteinExistence type="predicted"/>
<protein>
    <submittedName>
        <fullName evidence="1">SurA-like protein</fullName>
    </submittedName>
</protein>
<accession>I4DCP4</accession>
<evidence type="ECO:0000313" key="1">
    <source>
        <dbReference type="EMBL" id="AFM43568.1"/>
    </source>
</evidence>
<dbReference type="Gene3D" id="1.10.4030.10">
    <property type="entry name" value="Porin chaperone SurA, peptide-binding domain"/>
    <property type="match status" value="1"/>
</dbReference>
<geneLocation type="plasmid" evidence="1 2">
    <name>pDESACI.01</name>
</geneLocation>
<keyword evidence="1" id="KW-0614">Plasmid</keyword>
<dbReference type="PANTHER" id="PTHR47245">
    <property type="entry name" value="PEPTIDYLPROLYL ISOMERASE"/>
    <property type="match status" value="1"/>
</dbReference>
<organism evidence="1 2">
    <name type="scientific">Desulfosporosinus acidiphilus (strain DSM 22704 / JCM 16185 / SJ4)</name>
    <dbReference type="NCBI Taxonomy" id="646529"/>
    <lineage>
        <taxon>Bacteria</taxon>
        <taxon>Bacillati</taxon>
        <taxon>Bacillota</taxon>
        <taxon>Clostridia</taxon>
        <taxon>Eubacteriales</taxon>
        <taxon>Desulfitobacteriaceae</taxon>
        <taxon>Desulfosporosinus</taxon>
    </lineage>
</organism>
<name>I4DCP4_DESAJ</name>
<dbReference type="EMBL" id="CP003640">
    <property type="protein sequence ID" value="AFM43568.1"/>
    <property type="molecule type" value="Genomic_DNA"/>
</dbReference>
<gene>
    <name evidence="1" type="ordered locus">Desaci_4742</name>
</gene>
<dbReference type="Proteomes" id="UP000002892">
    <property type="component" value="Plasmid pDESACI.01"/>
</dbReference>
<keyword evidence="2" id="KW-1185">Reference proteome</keyword>
<sequence>MFYKVGKGANRVIRFDTPKKLWGMVREELFLIKKLCSIGVIFLLTGCGGAVTVNNVSIPNSQIDAIVKAQEQLMGKVSNDQEKALRLDVINNVVNQNLLIQEAQKRGIKVSDSEVEKNYSETLKSWNASGEMQKSLKAQGYTLENMKDMVKNQLLIQALSDSLVTVTDEELTNFFKSHSYEYTTYTALKAEGKTEAEAREKLSSVKEVSLGYSELPLQIQQEIQVNKLVLNQLQTFKLNDKAYEVLKITATGNQTLEEVKNQVEQAFRSQTESTKVQDLLTQLKSNANIKTD</sequence>
<dbReference type="PANTHER" id="PTHR47245:SF2">
    <property type="entry name" value="PEPTIDYL-PROLYL CIS-TRANS ISOMERASE HP_0175-RELATED"/>
    <property type="match status" value="1"/>
</dbReference>
<dbReference type="InterPro" id="IPR027304">
    <property type="entry name" value="Trigger_fact/SurA_dom_sf"/>
</dbReference>
<dbReference type="Pfam" id="PF13624">
    <property type="entry name" value="SurA_N_3"/>
    <property type="match status" value="1"/>
</dbReference>
<reference evidence="2" key="1">
    <citation type="journal article" date="2012" name="J. Bacteriol.">
        <title>Complete genome sequences of Desulfosporosinus orientis DSM765T, Desulfosporosinus youngiae DSM17734T, Desulfosporosinus meridiei DSM13257T, and Desulfosporosinus acidiphilus DSM22704T.</title>
        <authorList>
            <person name="Pester M."/>
            <person name="Brambilla E."/>
            <person name="Alazard D."/>
            <person name="Rattei T."/>
            <person name="Weinmaier T."/>
            <person name="Han J."/>
            <person name="Lucas S."/>
            <person name="Lapidus A."/>
            <person name="Cheng J.F."/>
            <person name="Goodwin L."/>
            <person name="Pitluck S."/>
            <person name="Peters L."/>
            <person name="Ovchinnikova G."/>
            <person name="Teshima H."/>
            <person name="Detter J.C."/>
            <person name="Han C.S."/>
            <person name="Tapia R."/>
            <person name="Land M.L."/>
            <person name="Hauser L."/>
            <person name="Kyrpides N.C."/>
            <person name="Ivanova N.N."/>
            <person name="Pagani I."/>
            <person name="Huntmann M."/>
            <person name="Wei C.L."/>
            <person name="Davenport K.W."/>
            <person name="Daligault H."/>
            <person name="Chain P.S."/>
            <person name="Chen A."/>
            <person name="Mavromatis K."/>
            <person name="Markowitz V."/>
            <person name="Szeto E."/>
            <person name="Mikhailova N."/>
            <person name="Pati A."/>
            <person name="Wagner M."/>
            <person name="Woyke T."/>
            <person name="Ollivier B."/>
            <person name="Klenk H.P."/>
            <person name="Spring S."/>
            <person name="Loy A."/>
        </authorList>
    </citation>
    <scope>NUCLEOTIDE SEQUENCE [LARGE SCALE GENOMIC DNA]</scope>
    <source>
        <strain evidence="2">DSM 22704 / JCM 16185 / SJ4</strain>
    </source>
</reference>
<dbReference type="AlphaFoldDB" id="I4DCP4"/>
<dbReference type="SUPFAM" id="SSF109998">
    <property type="entry name" value="Triger factor/SurA peptide-binding domain-like"/>
    <property type="match status" value="1"/>
</dbReference>
<dbReference type="KEGG" id="dai:Desaci_4742"/>
<dbReference type="InterPro" id="IPR050245">
    <property type="entry name" value="PrsA_foldase"/>
</dbReference>